<dbReference type="InParanoid" id="G0N9E0"/>
<evidence type="ECO:0000313" key="4">
    <source>
        <dbReference type="Proteomes" id="UP000008068"/>
    </source>
</evidence>
<evidence type="ECO:0000256" key="2">
    <source>
        <dbReference type="SAM" id="MobiDB-lite"/>
    </source>
</evidence>
<evidence type="ECO:0000256" key="1">
    <source>
        <dbReference type="SAM" id="Coils"/>
    </source>
</evidence>
<proteinExistence type="predicted"/>
<dbReference type="AlphaFoldDB" id="G0N9E0"/>
<dbReference type="HOGENOM" id="CLU_015471_0_0_1"/>
<feature type="region of interest" description="Disordered" evidence="2">
    <location>
        <begin position="531"/>
        <end position="560"/>
    </location>
</feature>
<evidence type="ECO:0000313" key="3">
    <source>
        <dbReference type="EMBL" id="EGT55708.1"/>
    </source>
</evidence>
<dbReference type="Proteomes" id="UP000008068">
    <property type="component" value="Unassembled WGS sequence"/>
</dbReference>
<sequence>MASEAEYSSGGDSHHSQPPSSRRPKKTKVQLKLERDEQSLNTRIIGPAKSRVTRVTKKADLLLETGQQTTYILSQLKTTPETEGRQDTLKTADTELLDMKRSVHRLTSLYNHVDVKFNDPAMNASPNKEKHLEELYTLIANAKPYEMATQLQETIFNIEGHLKELEYSVTNYIPSDEYHSESEDEVKQRIQRKYDDSVTNLDQVSTPKLPANSAADPDQNQKMMEMEAEVKRLQAQLENQKRQALLKERAIEQTASERETWHLKQLSSVQTALLESMNNENMANKRAAQLQAEAARAKARILPTIREGIAMPQQSRDTMPPSANSVPINNTSNIPSRESAPDVNQAMLEVLQKIHEETLRSNTDIRSSLEILLNQRERGQDDSYADHKDPQEAISKTFELLEKTYGNNQTQSSLLTKLVNLPFHPSDPQQMRHNLATIIRVMEQLKNKGVPENDPRTINDVVRKLPVSIRRGVCEFMVTTGDSVTHSQIIAKIYEKIAGLDMDKSILSQGTTGRTMNEITDSFGAINLVEASRPPHTGSSNRPYPQKSQAPKSNNPPKAHTEKAPLAYVKEGLPRQYTDPATGQTLEGYYAPGSNRPDIKIMHRTFPYQGPEKSKCPVCEGPHNAIRCTLTSTDFRKLSAEKGLCPICAAKHTIEECRSPFKCGYCGGTHHMGGCPKKEFYRDPKNYPTGAKDREQFFRARAGNSSQ</sequence>
<dbReference type="EMBL" id="GL379852">
    <property type="protein sequence ID" value="EGT55708.1"/>
    <property type="molecule type" value="Genomic_DNA"/>
</dbReference>
<accession>G0N9E0</accession>
<keyword evidence="4" id="KW-1185">Reference proteome</keyword>
<protein>
    <submittedName>
        <fullName evidence="3">Uncharacterized protein</fullName>
    </submittedName>
</protein>
<dbReference type="eggNOG" id="KOG0017">
    <property type="taxonomic scope" value="Eukaryota"/>
</dbReference>
<feature type="coiled-coil region" evidence="1">
    <location>
        <begin position="223"/>
        <end position="250"/>
    </location>
</feature>
<feature type="region of interest" description="Disordered" evidence="2">
    <location>
        <begin position="1"/>
        <end position="34"/>
    </location>
</feature>
<dbReference type="OrthoDB" id="5875653at2759"/>
<name>G0N9E0_CAEBE</name>
<organism evidence="4">
    <name type="scientific">Caenorhabditis brenneri</name>
    <name type="common">Nematode worm</name>
    <dbReference type="NCBI Taxonomy" id="135651"/>
    <lineage>
        <taxon>Eukaryota</taxon>
        <taxon>Metazoa</taxon>
        <taxon>Ecdysozoa</taxon>
        <taxon>Nematoda</taxon>
        <taxon>Chromadorea</taxon>
        <taxon>Rhabditida</taxon>
        <taxon>Rhabditina</taxon>
        <taxon>Rhabditomorpha</taxon>
        <taxon>Rhabditoidea</taxon>
        <taxon>Rhabditidae</taxon>
        <taxon>Peloderinae</taxon>
        <taxon>Caenorhabditis</taxon>
    </lineage>
</organism>
<reference evidence="4" key="1">
    <citation type="submission" date="2011-07" db="EMBL/GenBank/DDBJ databases">
        <authorList>
            <consortium name="Caenorhabditis brenneri Sequencing and Analysis Consortium"/>
            <person name="Wilson R.K."/>
        </authorList>
    </citation>
    <scope>NUCLEOTIDE SEQUENCE [LARGE SCALE GENOMIC DNA]</scope>
    <source>
        <strain evidence="4">PB2801</strain>
    </source>
</reference>
<feature type="compositionally biased region" description="Polar residues" evidence="2">
    <location>
        <begin position="537"/>
        <end position="556"/>
    </location>
</feature>
<gene>
    <name evidence="3" type="ORF">CAEBREN_10025</name>
</gene>
<keyword evidence="1" id="KW-0175">Coiled coil</keyword>